<dbReference type="Proteomes" id="UP000887013">
    <property type="component" value="Unassembled WGS sequence"/>
</dbReference>
<proteinExistence type="predicted"/>
<dbReference type="EMBL" id="BMAW01051918">
    <property type="protein sequence ID" value="GFS83233.1"/>
    <property type="molecule type" value="Genomic_DNA"/>
</dbReference>
<dbReference type="OrthoDB" id="7864906at2759"/>
<name>A0A8X6T960_NEPPI</name>
<keyword evidence="2" id="KW-1185">Reference proteome</keyword>
<gene>
    <name evidence="1" type="primary">AVEN_136217_1</name>
    <name evidence="1" type="ORF">NPIL_660701</name>
</gene>
<accession>A0A8X6T960</accession>
<evidence type="ECO:0000313" key="2">
    <source>
        <dbReference type="Proteomes" id="UP000887013"/>
    </source>
</evidence>
<evidence type="ECO:0000313" key="1">
    <source>
        <dbReference type="EMBL" id="GFS83233.1"/>
    </source>
</evidence>
<sequence length="115" mass="13686">MVDEEIMNSEKKKIIIILTVTKNNAFDYLTNVSVFEKIVRITAWIRNFIENCENSKTSCTKKYLEVEEMKEAETLIWRMVRKASLRTVKDERLCNLPFFDPFLDPFVFLESRHNS</sequence>
<comment type="caution">
    <text evidence="1">The sequence shown here is derived from an EMBL/GenBank/DDBJ whole genome shotgun (WGS) entry which is preliminary data.</text>
</comment>
<protein>
    <submittedName>
        <fullName evidence="1">Uncharacterized protein</fullName>
    </submittedName>
</protein>
<dbReference type="AlphaFoldDB" id="A0A8X6T960"/>
<organism evidence="1 2">
    <name type="scientific">Nephila pilipes</name>
    <name type="common">Giant wood spider</name>
    <name type="synonym">Nephila maculata</name>
    <dbReference type="NCBI Taxonomy" id="299642"/>
    <lineage>
        <taxon>Eukaryota</taxon>
        <taxon>Metazoa</taxon>
        <taxon>Ecdysozoa</taxon>
        <taxon>Arthropoda</taxon>
        <taxon>Chelicerata</taxon>
        <taxon>Arachnida</taxon>
        <taxon>Araneae</taxon>
        <taxon>Araneomorphae</taxon>
        <taxon>Entelegynae</taxon>
        <taxon>Araneoidea</taxon>
        <taxon>Nephilidae</taxon>
        <taxon>Nephila</taxon>
    </lineage>
</organism>
<reference evidence="1" key="1">
    <citation type="submission" date="2020-08" db="EMBL/GenBank/DDBJ databases">
        <title>Multicomponent nature underlies the extraordinary mechanical properties of spider dragline silk.</title>
        <authorList>
            <person name="Kono N."/>
            <person name="Nakamura H."/>
            <person name="Mori M."/>
            <person name="Yoshida Y."/>
            <person name="Ohtoshi R."/>
            <person name="Malay A.D."/>
            <person name="Moran D.A.P."/>
            <person name="Tomita M."/>
            <person name="Numata K."/>
            <person name="Arakawa K."/>
        </authorList>
    </citation>
    <scope>NUCLEOTIDE SEQUENCE</scope>
</reference>